<dbReference type="InterPro" id="IPR009057">
    <property type="entry name" value="Homeodomain-like_sf"/>
</dbReference>
<dbReference type="PROSITE" id="PS50977">
    <property type="entry name" value="HTH_TETR_2"/>
    <property type="match status" value="1"/>
</dbReference>
<feature type="DNA-binding region" description="H-T-H motif" evidence="4">
    <location>
        <begin position="29"/>
        <end position="48"/>
    </location>
</feature>
<organism evidence="6 7">
    <name type="scientific">Paracoccus caeni</name>
    <dbReference type="NCBI Taxonomy" id="657651"/>
    <lineage>
        <taxon>Bacteria</taxon>
        <taxon>Pseudomonadati</taxon>
        <taxon>Pseudomonadota</taxon>
        <taxon>Alphaproteobacteria</taxon>
        <taxon>Rhodobacterales</taxon>
        <taxon>Paracoccaceae</taxon>
        <taxon>Paracoccus</taxon>
    </lineage>
</organism>
<keyword evidence="3" id="KW-0804">Transcription</keyword>
<dbReference type="Gene3D" id="1.10.357.10">
    <property type="entry name" value="Tetracycline Repressor, domain 2"/>
    <property type="match status" value="1"/>
</dbReference>
<keyword evidence="7" id="KW-1185">Reference proteome</keyword>
<evidence type="ECO:0000313" key="6">
    <source>
        <dbReference type="EMBL" id="MBK4215741.1"/>
    </source>
</evidence>
<dbReference type="InterPro" id="IPR001647">
    <property type="entry name" value="HTH_TetR"/>
</dbReference>
<dbReference type="Proteomes" id="UP000640485">
    <property type="component" value="Unassembled WGS sequence"/>
</dbReference>
<keyword evidence="1" id="KW-0805">Transcription regulation</keyword>
<gene>
    <name evidence="6" type="ORF">JJJ17_07375</name>
</gene>
<reference evidence="6" key="1">
    <citation type="submission" date="2021-01" db="EMBL/GenBank/DDBJ databases">
        <title>Paracoccus amoyensis sp. nov., isolated from the surface seawater along the coast of Xiamen Island, China.</title>
        <authorList>
            <person name="Lyu L."/>
        </authorList>
    </citation>
    <scope>NUCLEOTIDE SEQUENCE</scope>
    <source>
        <strain evidence="6">MJ17</strain>
    </source>
</reference>
<evidence type="ECO:0000256" key="4">
    <source>
        <dbReference type="PROSITE-ProRule" id="PRU00335"/>
    </source>
</evidence>
<accession>A0A934SEY0</accession>
<name>A0A934SEY0_9RHOB</name>
<evidence type="ECO:0000256" key="1">
    <source>
        <dbReference type="ARBA" id="ARBA00023015"/>
    </source>
</evidence>
<dbReference type="SUPFAM" id="SSF46689">
    <property type="entry name" value="Homeodomain-like"/>
    <property type="match status" value="1"/>
</dbReference>
<evidence type="ECO:0000313" key="7">
    <source>
        <dbReference type="Proteomes" id="UP000640485"/>
    </source>
</evidence>
<dbReference type="PANTHER" id="PTHR47506:SF1">
    <property type="entry name" value="HTH-TYPE TRANSCRIPTIONAL REGULATOR YJDC"/>
    <property type="match status" value="1"/>
</dbReference>
<dbReference type="AlphaFoldDB" id="A0A934SEY0"/>
<evidence type="ECO:0000256" key="2">
    <source>
        <dbReference type="ARBA" id="ARBA00023125"/>
    </source>
</evidence>
<feature type="domain" description="HTH tetR-type" evidence="5">
    <location>
        <begin position="6"/>
        <end position="66"/>
    </location>
</feature>
<comment type="caution">
    <text evidence="6">The sequence shown here is derived from an EMBL/GenBank/DDBJ whole genome shotgun (WGS) entry which is preliminary data.</text>
</comment>
<dbReference type="InterPro" id="IPR041479">
    <property type="entry name" value="TetR_CgmR_C"/>
</dbReference>
<dbReference type="EMBL" id="JAEPRQ010000002">
    <property type="protein sequence ID" value="MBK4215741.1"/>
    <property type="molecule type" value="Genomic_DNA"/>
</dbReference>
<evidence type="ECO:0000259" key="5">
    <source>
        <dbReference type="PROSITE" id="PS50977"/>
    </source>
</evidence>
<dbReference type="Pfam" id="PF17937">
    <property type="entry name" value="TetR_C_28"/>
    <property type="match status" value="1"/>
</dbReference>
<keyword evidence="2 4" id="KW-0238">DNA-binding</keyword>
<dbReference type="PRINTS" id="PR00455">
    <property type="entry name" value="HTHTETR"/>
</dbReference>
<protein>
    <submittedName>
        <fullName evidence="6">TetR family transcriptional regulator</fullName>
    </submittedName>
</protein>
<sequence length="181" mass="20792">MARPKKIDREQLLDAAEKLVRERGAAALTIDALAKASGITKGGVQYTFSSKDEIIDAMFARWNIGYDQRFDELTGDSLDPERRIRAHITATKEGDETSYTKAASLMAALLQTPENLESTREWYRDRLLGLDLSTLEGRRLWLGFLASEGAFLLHYLRFLPIDEEEWDRTYEDIDRLLDKEF</sequence>
<evidence type="ECO:0000256" key="3">
    <source>
        <dbReference type="ARBA" id="ARBA00023163"/>
    </source>
</evidence>
<dbReference type="RefSeq" id="WP_200685050.1">
    <property type="nucleotide sequence ID" value="NZ_JAEPRQ010000002.1"/>
</dbReference>
<dbReference type="Pfam" id="PF00440">
    <property type="entry name" value="TetR_N"/>
    <property type="match status" value="1"/>
</dbReference>
<dbReference type="PANTHER" id="PTHR47506">
    <property type="entry name" value="TRANSCRIPTIONAL REGULATORY PROTEIN"/>
    <property type="match status" value="1"/>
</dbReference>
<dbReference type="GO" id="GO:0003677">
    <property type="term" value="F:DNA binding"/>
    <property type="evidence" value="ECO:0007669"/>
    <property type="project" value="UniProtKB-UniRule"/>
</dbReference>
<proteinExistence type="predicted"/>